<evidence type="ECO:0000313" key="2">
    <source>
        <dbReference type="EMBL" id="KAA8520419.1"/>
    </source>
</evidence>
<protein>
    <submittedName>
        <fullName evidence="2">Uncharacterized protein</fullName>
    </submittedName>
</protein>
<organism evidence="2 3">
    <name type="scientific">Nyssa sinensis</name>
    <dbReference type="NCBI Taxonomy" id="561372"/>
    <lineage>
        <taxon>Eukaryota</taxon>
        <taxon>Viridiplantae</taxon>
        <taxon>Streptophyta</taxon>
        <taxon>Embryophyta</taxon>
        <taxon>Tracheophyta</taxon>
        <taxon>Spermatophyta</taxon>
        <taxon>Magnoliopsida</taxon>
        <taxon>eudicotyledons</taxon>
        <taxon>Gunneridae</taxon>
        <taxon>Pentapetalae</taxon>
        <taxon>asterids</taxon>
        <taxon>Cornales</taxon>
        <taxon>Nyssaceae</taxon>
        <taxon>Nyssa</taxon>
    </lineage>
</organism>
<accession>A0A5J4ZQW8</accession>
<reference evidence="2 3" key="1">
    <citation type="submission" date="2019-09" db="EMBL/GenBank/DDBJ databases">
        <title>A chromosome-level genome assembly of the Chinese tupelo Nyssa sinensis.</title>
        <authorList>
            <person name="Yang X."/>
            <person name="Kang M."/>
            <person name="Yang Y."/>
            <person name="Xiong H."/>
            <person name="Wang M."/>
            <person name="Zhang Z."/>
            <person name="Wang Z."/>
            <person name="Wu H."/>
            <person name="Ma T."/>
            <person name="Liu J."/>
            <person name="Xi Z."/>
        </authorList>
    </citation>
    <scope>NUCLEOTIDE SEQUENCE [LARGE SCALE GENOMIC DNA]</scope>
    <source>
        <strain evidence="2">J267</strain>
        <tissue evidence="2">Leaf</tissue>
    </source>
</reference>
<keyword evidence="3" id="KW-1185">Reference proteome</keyword>
<evidence type="ECO:0000313" key="3">
    <source>
        <dbReference type="Proteomes" id="UP000325577"/>
    </source>
</evidence>
<dbReference type="Proteomes" id="UP000325577">
    <property type="component" value="Linkage Group LG6"/>
</dbReference>
<feature type="coiled-coil region" evidence="1">
    <location>
        <begin position="48"/>
        <end position="79"/>
    </location>
</feature>
<dbReference type="EMBL" id="CM018049">
    <property type="protein sequence ID" value="KAA8520419.1"/>
    <property type="molecule type" value="Genomic_DNA"/>
</dbReference>
<keyword evidence="1" id="KW-0175">Coiled coil</keyword>
<gene>
    <name evidence="2" type="ORF">F0562_014675</name>
</gene>
<proteinExistence type="predicted"/>
<dbReference type="InterPro" id="IPR044821">
    <property type="entry name" value="At1g28695/At4g15970-like"/>
</dbReference>
<dbReference type="PANTHER" id="PTHR46038">
    <property type="entry name" value="EXPRESSED PROTEIN-RELATED"/>
    <property type="match status" value="1"/>
</dbReference>
<name>A0A5J4ZQW8_9ASTE</name>
<evidence type="ECO:0000256" key="1">
    <source>
        <dbReference type="SAM" id="Coils"/>
    </source>
</evidence>
<dbReference type="AlphaFoldDB" id="A0A5J4ZQW8"/>
<dbReference type="PANTHER" id="PTHR46038:SF12">
    <property type="entry name" value="OS03G0731800 PROTEIN"/>
    <property type="match status" value="1"/>
</dbReference>
<sequence length="140" mass="16085">MKSAKKNDFSNLTILCLFLPGFIYLCFWSPAAISEPFVSIQNYHPYAKSNTLQNLNVSKDELEEALDEASMENKTVIIAVVNKAYVEQRDDRYPTMLDLFLESFWVGEGTRSLLDHLLIVAVDQTAYDRCKFDDCTVIDW</sequence>
<dbReference type="OrthoDB" id="540503at2759"/>